<keyword evidence="3" id="KW-1185">Reference proteome</keyword>
<feature type="region of interest" description="Disordered" evidence="1">
    <location>
        <begin position="36"/>
        <end position="92"/>
    </location>
</feature>
<proteinExistence type="predicted"/>
<accession>A0A2V5HJF9</accession>
<feature type="compositionally biased region" description="Pro residues" evidence="1">
    <location>
        <begin position="82"/>
        <end position="92"/>
    </location>
</feature>
<name>A0A2V5HJF9_ASPV1</name>
<gene>
    <name evidence="2" type="ORF">BO99DRAFT_492</name>
</gene>
<evidence type="ECO:0000313" key="2">
    <source>
        <dbReference type="EMBL" id="PYI24595.1"/>
    </source>
</evidence>
<organism evidence="2 3">
    <name type="scientific">Aspergillus violaceofuscus (strain CBS 115571)</name>
    <dbReference type="NCBI Taxonomy" id="1450538"/>
    <lineage>
        <taxon>Eukaryota</taxon>
        <taxon>Fungi</taxon>
        <taxon>Dikarya</taxon>
        <taxon>Ascomycota</taxon>
        <taxon>Pezizomycotina</taxon>
        <taxon>Eurotiomycetes</taxon>
        <taxon>Eurotiomycetidae</taxon>
        <taxon>Eurotiales</taxon>
        <taxon>Aspergillaceae</taxon>
        <taxon>Aspergillus</taxon>
    </lineage>
</organism>
<evidence type="ECO:0000256" key="1">
    <source>
        <dbReference type="SAM" id="MobiDB-lite"/>
    </source>
</evidence>
<protein>
    <submittedName>
        <fullName evidence="2">Uncharacterized protein</fullName>
    </submittedName>
</protein>
<dbReference type="Proteomes" id="UP000249829">
    <property type="component" value="Unassembled WGS sequence"/>
</dbReference>
<sequence length="92" mass="9818">MKLPKAAICGCACLGSSYFFNSHRVALAKALQPWRMAGNSTARANEHGPDRDRPRDPGSDRLGGLLAHSEMSSSIDNSPAVIVPPQPLSETM</sequence>
<feature type="compositionally biased region" description="Basic and acidic residues" evidence="1">
    <location>
        <begin position="44"/>
        <end position="59"/>
    </location>
</feature>
<evidence type="ECO:0000313" key="3">
    <source>
        <dbReference type="Proteomes" id="UP000249829"/>
    </source>
</evidence>
<dbReference type="EMBL" id="KZ825101">
    <property type="protein sequence ID" value="PYI24595.1"/>
    <property type="molecule type" value="Genomic_DNA"/>
</dbReference>
<dbReference type="AlphaFoldDB" id="A0A2V5HJF9"/>
<reference evidence="2 3" key="1">
    <citation type="submission" date="2018-02" db="EMBL/GenBank/DDBJ databases">
        <title>The genomes of Aspergillus section Nigri reveals drivers in fungal speciation.</title>
        <authorList>
            <consortium name="DOE Joint Genome Institute"/>
            <person name="Vesth T.C."/>
            <person name="Nybo J."/>
            <person name="Theobald S."/>
            <person name="Brandl J."/>
            <person name="Frisvad J.C."/>
            <person name="Nielsen K.F."/>
            <person name="Lyhne E.K."/>
            <person name="Kogle M.E."/>
            <person name="Kuo A."/>
            <person name="Riley R."/>
            <person name="Clum A."/>
            <person name="Nolan M."/>
            <person name="Lipzen A."/>
            <person name="Salamov A."/>
            <person name="Henrissat B."/>
            <person name="Wiebenga A."/>
            <person name="De vries R.P."/>
            <person name="Grigoriev I.V."/>
            <person name="Mortensen U.H."/>
            <person name="Andersen M.R."/>
            <person name="Baker S.E."/>
        </authorList>
    </citation>
    <scope>NUCLEOTIDE SEQUENCE [LARGE SCALE GENOMIC DNA]</scope>
    <source>
        <strain evidence="2 3">CBS 115571</strain>
    </source>
</reference>